<name>A0A0G1VV79_9BACT</name>
<dbReference type="AlphaFoldDB" id="A0A0G1VV79"/>
<gene>
    <name evidence="1" type="ORF">UY48_C0038G0003</name>
</gene>
<evidence type="ECO:0000313" key="1">
    <source>
        <dbReference type="EMBL" id="KKW10403.1"/>
    </source>
</evidence>
<protein>
    <submittedName>
        <fullName evidence="1">Uncharacterized protein</fullName>
    </submittedName>
</protein>
<sequence length="114" mass="12943">MTDIRDRIYVVELADGSWLEDCWDGAWICHREDGTLYEGNGEIERRPATGEGVCADLWDEAVARNILLGQLEELRQAAAELLKWNVEHDDGCIGYLTVRVSREAVVRLNVLLNE</sequence>
<organism evidence="1 2">
    <name type="scientific">Candidatus Gottesmanbacteria bacterium GW2011_GWB1_49_7</name>
    <dbReference type="NCBI Taxonomy" id="1618448"/>
    <lineage>
        <taxon>Bacteria</taxon>
        <taxon>Candidatus Gottesmaniibacteriota</taxon>
    </lineage>
</organism>
<reference evidence="1 2" key="1">
    <citation type="journal article" date="2015" name="Nature">
        <title>rRNA introns, odd ribosomes, and small enigmatic genomes across a large radiation of phyla.</title>
        <authorList>
            <person name="Brown C.T."/>
            <person name="Hug L.A."/>
            <person name="Thomas B.C."/>
            <person name="Sharon I."/>
            <person name="Castelle C.J."/>
            <person name="Singh A."/>
            <person name="Wilkins M.J."/>
            <person name="Williams K.H."/>
            <person name="Banfield J.F."/>
        </authorList>
    </citation>
    <scope>NUCLEOTIDE SEQUENCE [LARGE SCALE GENOMIC DNA]</scope>
</reference>
<dbReference type="EMBL" id="LCQD01000038">
    <property type="protein sequence ID" value="KKW10403.1"/>
    <property type="molecule type" value="Genomic_DNA"/>
</dbReference>
<proteinExistence type="predicted"/>
<evidence type="ECO:0000313" key="2">
    <source>
        <dbReference type="Proteomes" id="UP000034588"/>
    </source>
</evidence>
<comment type="caution">
    <text evidence="1">The sequence shown here is derived from an EMBL/GenBank/DDBJ whole genome shotgun (WGS) entry which is preliminary data.</text>
</comment>
<accession>A0A0G1VV79</accession>
<dbReference type="Proteomes" id="UP000034588">
    <property type="component" value="Unassembled WGS sequence"/>
</dbReference>